<name>Q5B9Y5_EMENI</name>
<keyword evidence="5" id="KW-1185">Reference proteome</keyword>
<dbReference type="KEGG" id="ani:ANIA_02645"/>
<gene>
    <name evidence="4" type="ORF">ANIA_02645</name>
</gene>
<dbReference type="GO" id="GO:1900560">
    <property type="term" value="P:austinol biosynthetic process"/>
    <property type="evidence" value="ECO:0000318"/>
    <property type="project" value="GO_Central"/>
</dbReference>
<dbReference type="EMBL" id="BN001306">
    <property type="protein sequence ID" value="CBF84287.1"/>
    <property type="molecule type" value="Genomic_DNA"/>
</dbReference>
<dbReference type="RefSeq" id="XP_660249.1">
    <property type="nucleotide sequence ID" value="XM_655157.1"/>
</dbReference>
<evidence type="ECO:0000256" key="2">
    <source>
        <dbReference type="ARBA" id="ARBA00011738"/>
    </source>
</evidence>
<comment type="similarity">
    <text evidence="3">Belongs to the trt14 isomerase family.</text>
</comment>
<comment type="subunit">
    <text evidence="2">Homodimer.</text>
</comment>
<dbReference type="PANTHER" id="PTHR39598:SF1">
    <property type="entry name" value="AUSTINOID BIOSYNTHESIS CLUSTERS PROTEIN F-RELATED"/>
    <property type="match status" value="1"/>
</dbReference>
<dbReference type="GeneID" id="2874214"/>
<dbReference type="InterPro" id="IPR050977">
    <property type="entry name" value="Fungal_Meroterpenoid_Isomerase"/>
</dbReference>
<dbReference type="VEuPathDB" id="FungiDB:AN2645"/>
<dbReference type="PANTHER" id="PTHR39598">
    <property type="entry name" value="AUSTINOL SYNTHESIS PROTEIN F-RELATED"/>
    <property type="match status" value="1"/>
</dbReference>
<dbReference type="HOGENOM" id="CLU_2306081_0_0_1"/>
<reference evidence="5" key="2">
    <citation type="journal article" date="2009" name="Fungal Genet. Biol.">
        <title>The 2008 update of the Aspergillus nidulans genome annotation: a community effort.</title>
        <authorList>
            <person name="Wortman J.R."/>
            <person name="Gilsenan J.M."/>
            <person name="Joardar V."/>
            <person name="Deegan J."/>
            <person name="Clutterbuck J."/>
            <person name="Andersen M.R."/>
            <person name="Archer D."/>
            <person name="Bencina M."/>
            <person name="Braus G."/>
            <person name="Coutinho P."/>
            <person name="von Dohren H."/>
            <person name="Doonan J."/>
            <person name="Driessen A.J."/>
            <person name="Durek P."/>
            <person name="Espeso E."/>
            <person name="Fekete E."/>
            <person name="Flipphi M."/>
            <person name="Estrada C.G."/>
            <person name="Geysens S."/>
            <person name="Goldman G."/>
            <person name="de Groot P.W."/>
            <person name="Hansen K."/>
            <person name="Harris S.D."/>
            <person name="Heinekamp T."/>
            <person name="Helmstaedt K."/>
            <person name="Henrissat B."/>
            <person name="Hofmann G."/>
            <person name="Homan T."/>
            <person name="Horio T."/>
            <person name="Horiuchi H."/>
            <person name="James S."/>
            <person name="Jones M."/>
            <person name="Karaffa L."/>
            <person name="Karanyi Z."/>
            <person name="Kato M."/>
            <person name="Keller N."/>
            <person name="Kelly D.E."/>
            <person name="Kiel J.A."/>
            <person name="Kim J.M."/>
            <person name="van der Klei I.J."/>
            <person name="Klis F.M."/>
            <person name="Kovalchuk A."/>
            <person name="Krasevec N."/>
            <person name="Kubicek C.P."/>
            <person name="Liu B."/>
            <person name="Maccabe A."/>
            <person name="Meyer V."/>
            <person name="Mirabito P."/>
            <person name="Miskei M."/>
            <person name="Mos M."/>
            <person name="Mullins J."/>
            <person name="Nelson D.R."/>
            <person name="Nielsen J."/>
            <person name="Oakley B.R."/>
            <person name="Osmani S.A."/>
            <person name="Pakula T."/>
            <person name="Paszewski A."/>
            <person name="Paulsen I."/>
            <person name="Pilsyk S."/>
            <person name="Pocsi I."/>
            <person name="Punt P.J."/>
            <person name="Ram A.F."/>
            <person name="Ren Q."/>
            <person name="Robellet X."/>
            <person name="Robson G."/>
            <person name="Seiboth B."/>
            <person name="van Solingen P."/>
            <person name="Specht T."/>
            <person name="Sun J."/>
            <person name="Taheri-Talesh N."/>
            <person name="Takeshita N."/>
            <person name="Ussery D."/>
            <person name="vanKuyk P.A."/>
            <person name="Visser H."/>
            <person name="van de Vondervoort P.J."/>
            <person name="de Vries R.P."/>
            <person name="Walton J."/>
            <person name="Xiang X."/>
            <person name="Xiong Y."/>
            <person name="Zeng A.P."/>
            <person name="Brandt B.W."/>
            <person name="Cornell M.J."/>
            <person name="van den Hondel C.A."/>
            <person name="Visser J."/>
            <person name="Oliver S.G."/>
            <person name="Turner G."/>
        </authorList>
    </citation>
    <scope>GENOME REANNOTATION</scope>
    <source>
        <strain evidence="5">FGSC A4 / ATCC 38163 / CBS 112.46 / NRRL 194 / M139</strain>
    </source>
</reference>
<dbReference type="AlphaFoldDB" id="Q5B9Y5"/>
<comment type="pathway">
    <text evidence="1">Secondary metabolite biosynthesis.</text>
</comment>
<evidence type="ECO:0000256" key="1">
    <source>
        <dbReference type="ARBA" id="ARBA00005179"/>
    </source>
</evidence>
<dbReference type="STRING" id="227321.Q5B9Y5"/>
<evidence type="ECO:0000313" key="5">
    <source>
        <dbReference type="Proteomes" id="UP000000560"/>
    </source>
</evidence>
<organism evidence="4 5">
    <name type="scientific">Emericella nidulans (strain FGSC A4 / ATCC 38163 / CBS 112.46 / NRRL 194 / M139)</name>
    <name type="common">Aspergillus nidulans</name>
    <dbReference type="NCBI Taxonomy" id="227321"/>
    <lineage>
        <taxon>Eukaryota</taxon>
        <taxon>Fungi</taxon>
        <taxon>Dikarya</taxon>
        <taxon>Ascomycota</taxon>
        <taxon>Pezizomycotina</taxon>
        <taxon>Eurotiomycetes</taxon>
        <taxon>Eurotiomycetidae</taxon>
        <taxon>Eurotiales</taxon>
        <taxon>Aspergillaceae</taxon>
        <taxon>Aspergillus</taxon>
        <taxon>Aspergillus subgen. Nidulantes</taxon>
    </lineage>
</organism>
<protein>
    <submittedName>
        <fullName evidence="4">Uncharacterized protein</fullName>
    </submittedName>
</protein>
<accession>Q5B9Y5</accession>
<accession>C8VHF5</accession>
<proteinExistence type="inferred from homology"/>
<sequence length="100" mass="10917">MASWSANCTQQILPFSLGVPASSRAEAQQVLPKLIEVLINYKAKIRKVVHDADRGTAALYVTSKADSRSRETSSERTTSITRNVDQSSNVVNNAVLILTK</sequence>
<dbReference type="GO" id="GO:1900563">
    <property type="term" value="P:dehydroaustinol biosynthetic process"/>
    <property type="evidence" value="ECO:0000318"/>
    <property type="project" value="GO_Central"/>
</dbReference>
<dbReference type="eggNOG" id="ENOG502R6TN">
    <property type="taxonomic scope" value="Eukaryota"/>
</dbReference>
<dbReference type="InParanoid" id="Q5B9Y5"/>
<dbReference type="Proteomes" id="UP000000560">
    <property type="component" value="Chromosome VI"/>
</dbReference>
<evidence type="ECO:0000256" key="3">
    <source>
        <dbReference type="ARBA" id="ARBA00038133"/>
    </source>
</evidence>
<dbReference type="OrthoDB" id="3758478at2759"/>
<evidence type="ECO:0000313" key="4">
    <source>
        <dbReference type="EMBL" id="CBF84287.1"/>
    </source>
</evidence>
<reference evidence="5" key="1">
    <citation type="journal article" date="2005" name="Nature">
        <title>Sequencing of Aspergillus nidulans and comparative analysis with A. fumigatus and A. oryzae.</title>
        <authorList>
            <person name="Galagan J.E."/>
            <person name="Calvo S.E."/>
            <person name="Cuomo C."/>
            <person name="Ma L.J."/>
            <person name="Wortman J.R."/>
            <person name="Batzoglou S."/>
            <person name="Lee S.I."/>
            <person name="Basturkmen M."/>
            <person name="Spevak C.C."/>
            <person name="Clutterbuck J."/>
            <person name="Kapitonov V."/>
            <person name="Jurka J."/>
            <person name="Scazzocchio C."/>
            <person name="Farman M."/>
            <person name="Butler J."/>
            <person name="Purcell S."/>
            <person name="Harris S."/>
            <person name="Braus G.H."/>
            <person name="Draht O."/>
            <person name="Busch S."/>
            <person name="D'Enfert C."/>
            <person name="Bouchier C."/>
            <person name="Goldman G.H."/>
            <person name="Bell-Pedersen D."/>
            <person name="Griffiths-Jones S."/>
            <person name="Doonan J.H."/>
            <person name="Yu J."/>
            <person name="Vienken K."/>
            <person name="Pain A."/>
            <person name="Freitag M."/>
            <person name="Selker E.U."/>
            <person name="Archer D.B."/>
            <person name="Penalva M.A."/>
            <person name="Oakley B.R."/>
            <person name="Momany M."/>
            <person name="Tanaka T."/>
            <person name="Kumagai T."/>
            <person name="Asai K."/>
            <person name="Machida M."/>
            <person name="Nierman W.C."/>
            <person name="Denning D.W."/>
            <person name="Caddick M."/>
            <person name="Hynes M."/>
            <person name="Paoletti M."/>
            <person name="Fischer R."/>
            <person name="Miller B."/>
            <person name="Dyer P."/>
            <person name="Sachs M.S."/>
            <person name="Osmani S.A."/>
            <person name="Birren B.W."/>
        </authorList>
    </citation>
    <scope>NUCLEOTIDE SEQUENCE [LARGE SCALE GENOMIC DNA]</scope>
    <source>
        <strain evidence="5">FGSC A4 / ATCC 38163 / CBS 112.46 / NRRL 194 / M139</strain>
    </source>
</reference>